<keyword evidence="5" id="KW-0012">Acyltransferase</keyword>
<evidence type="ECO:0000256" key="1">
    <source>
        <dbReference type="ARBA" id="ARBA00012468"/>
    </source>
</evidence>
<dbReference type="SUPFAM" id="SSF54001">
    <property type="entry name" value="Cysteine proteinases"/>
    <property type="match status" value="1"/>
</dbReference>
<reference evidence="7" key="2">
    <citation type="submission" date="2021-03" db="UniProtKB">
        <authorList>
            <consortium name="EnsemblPlants"/>
        </authorList>
    </citation>
    <scope>IDENTIFICATION</scope>
</reference>
<evidence type="ECO:0000313" key="7">
    <source>
        <dbReference type="EnsemblPlants" id="AUR62008757-RA:cds"/>
    </source>
</evidence>
<dbReference type="EnsemblPlants" id="AUR62008757-RA">
    <property type="protein sequence ID" value="AUR62008757-RA:cds"/>
    <property type="gene ID" value="AUR62008757"/>
</dbReference>
<evidence type="ECO:0000256" key="3">
    <source>
        <dbReference type="ARBA" id="ARBA00022679"/>
    </source>
</evidence>
<evidence type="ECO:0000256" key="2">
    <source>
        <dbReference type="ARBA" id="ARBA00022539"/>
    </source>
</evidence>
<proteinExistence type="predicted"/>
<dbReference type="Gramene" id="AUR62008757-RA">
    <property type="protein sequence ID" value="AUR62008757-RA:cds"/>
    <property type="gene ID" value="AUR62008757"/>
</dbReference>
<dbReference type="AlphaFoldDB" id="A0A803LA68"/>
<evidence type="ECO:0000256" key="4">
    <source>
        <dbReference type="ARBA" id="ARBA00022723"/>
    </source>
</evidence>
<dbReference type="GO" id="GO:0098849">
    <property type="term" value="P:cellular detoxification of cadmium ion"/>
    <property type="evidence" value="ECO:0007669"/>
    <property type="project" value="TreeGrafter"/>
</dbReference>
<keyword evidence="3" id="KW-0808">Transferase</keyword>
<dbReference type="EC" id="2.3.2.15" evidence="1"/>
<name>A0A803LA68_CHEQI</name>
<organism evidence="7 8">
    <name type="scientific">Chenopodium quinoa</name>
    <name type="common">Quinoa</name>
    <dbReference type="NCBI Taxonomy" id="63459"/>
    <lineage>
        <taxon>Eukaryota</taxon>
        <taxon>Viridiplantae</taxon>
        <taxon>Streptophyta</taxon>
        <taxon>Embryophyta</taxon>
        <taxon>Tracheophyta</taxon>
        <taxon>Spermatophyta</taxon>
        <taxon>Magnoliopsida</taxon>
        <taxon>eudicotyledons</taxon>
        <taxon>Gunneridae</taxon>
        <taxon>Pentapetalae</taxon>
        <taxon>Caryophyllales</taxon>
        <taxon>Chenopodiaceae</taxon>
        <taxon>Chenopodioideae</taxon>
        <taxon>Atripliceae</taxon>
        <taxon>Chenopodium</taxon>
    </lineage>
</organism>
<keyword evidence="4" id="KW-0479">Metal-binding</keyword>
<dbReference type="FunFam" id="3.90.70.30:FF:000001">
    <property type="entry name" value="Glutathione gamma-glutamylcysteinyltransferase 1"/>
    <property type="match status" value="1"/>
</dbReference>
<sequence length="427" mass="47913">MEGFFKLVSYYQTQSEPAYCGLATLAMVLNALAIDPRRKWKGPWRWFDDSMLDCCEPVEKIKANGITFSKVACLAHCNGAEVEAFHTNDSAIDNFRSYVISSSSSGNFHMIVSYNRTILKQTGSGHFSPIGGYHAGKDMVLILDVARFKYPPHWVPLTLLWDAMNTVDEATGFYRGIGGAKHLDFWQSCRHDGWDITAMYLTKEVPQLVTSEEINSIQDILSVIFTSSPSYLSHIIHWVAEVRRKEDESNFISEEERGRLSIKEEVLKQLQETELFKHIIVWLSSGAEFVCNANLDGHNSIDKVASEVCCHDAKVFRGKVGSCNAICCRTTELSSSDCDIVESTTVISGKVIVENSECGVEVLVPYCQRSSGCCNRHHPSVVDALTILILTLPPDTWYHLKNPKLREEFCSIVLTNNLPDLLQHEVS</sequence>
<dbReference type="Gene3D" id="3.90.70.30">
    <property type="entry name" value="Phytochelatin synthase, N-terminal domain"/>
    <property type="match status" value="1"/>
</dbReference>
<dbReference type="Pfam" id="PF05023">
    <property type="entry name" value="Phytochelatin"/>
    <property type="match status" value="1"/>
</dbReference>
<evidence type="ECO:0000313" key="8">
    <source>
        <dbReference type="Proteomes" id="UP000596660"/>
    </source>
</evidence>
<dbReference type="GO" id="GO:0046938">
    <property type="term" value="P:phytochelatin biosynthetic process"/>
    <property type="evidence" value="ECO:0007669"/>
    <property type="project" value="InterPro"/>
</dbReference>
<keyword evidence="8" id="KW-1185">Reference proteome</keyword>
<dbReference type="OMA" id="WINIARY"/>
<evidence type="ECO:0000259" key="6">
    <source>
        <dbReference type="PROSITE" id="PS51443"/>
    </source>
</evidence>
<dbReference type="PROSITE" id="PS51443">
    <property type="entry name" value="PCS"/>
    <property type="match status" value="1"/>
</dbReference>
<dbReference type="PANTHER" id="PTHR33447:SF19">
    <property type="entry name" value="GLUTATHIONE GAMMA-GLUTAMYLCYSTEINYLTRANSFERASE"/>
    <property type="match status" value="1"/>
</dbReference>
<dbReference type="Pfam" id="PF09328">
    <property type="entry name" value="Phytochelatin_C"/>
    <property type="match status" value="1"/>
</dbReference>
<dbReference type="GO" id="GO:0016756">
    <property type="term" value="F:glutathione gamma-glutamylcysteinyltransferase activity"/>
    <property type="evidence" value="ECO:0007669"/>
    <property type="project" value="UniProtKB-EC"/>
</dbReference>
<dbReference type="InterPro" id="IPR007719">
    <property type="entry name" value="PCS_N"/>
</dbReference>
<dbReference type="PANTHER" id="PTHR33447">
    <property type="entry name" value="GLUTATHIONE GAMMA-GLUTAMYLCYSTEINYLTRANSFERASE"/>
    <property type="match status" value="1"/>
</dbReference>
<accession>A0A803LA68</accession>
<dbReference type="InterPro" id="IPR038156">
    <property type="entry name" value="PCS_N_sf"/>
</dbReference>
<dbReference type="InterPro" id="IPR038765">
    <property type="entry name" value="Papain-like_cys_pep_sf"/>
</dbReference>
<evidence type="ECO:0000256" key="5">
    <source>
        <dbReference type="ARBA" id="ARBA00023315"/>
    </source>
</evidence>
<reference evidence="7" key="1">
    <citation type="journal article" date="2017" name="Nature">
        <title>The genome of Chenopodium quinoa.</title>
        <authorList>
            <person name="Jarvis D.E."/>
            <person name="Ho Y.S."/>
            <person name="Lightfoot D.J."/>
            <person name="Schmoeckel S.M."/>
            <person name="Li B."/>
            <person name="Borm T.J.A."/>
            <person name="Ohyanagi H."/>
            <person name="Mineta K."/>
            <person name="Michell C.T."/>
            <person name="Saber N."/>
            <person name="Kharbatia N.M."/>
            <person name="Rupper R.R."/>
            <person name="Sharp A.R."/>
            <person name="Dally N."/>
            <person name="Boughton B.A."/>
            <person name="Woo Y.H."/>
            <person name="Gao G."/>
            <person name="Schijlen E.G.W.M."/>
            <person name="Guo X."/>
            <person name="Momin A.A."/>
            <person name="Negrao S."/>
            <person name="Al-Babili S."/>
            <person name="Gehring C."/>
            <person name="Roessner U."/>
            <person name="Jung C."/>
            <person name="Murphy K."/>
            <person name="Arold S.T."/>
            <person name="Gojobori T."/>
            <person name="van der Linden C.G."/>
            <person name="van Loo E.N."/>
            <person name="Jellen E.N."/>
            <person name="Maughan P.J."/>
            <person name="Tester M."/>
        </authorList>
    </citation>
    <scope>NUCLEOTIDE SEQUENCE [LARGE SCALE GENOMIC DNA]</scope>
    <source>
        <strain evidence="7">cv. PI 614886</strain>
    </source>
</reference>
<dbReference type="GO" id="GO:0046872">
    <property type="term" value="F:metal ion binding"/>
    <property type="evidence" value="ECO:0007669"/>
    <property type="project" value="UniProtKB-KW"/>
</dbReference>
<keyword evidence="2" id="KW-0104">Cadmium</keyword>
<dbReference type="InterPro" id="IPR015407">
    <property type="entry name" value="Phytochelatin_synthase_C"/>
</dbReference>
<protein>
    <recommendedName>
        <fullName evidence="1">glutathione gamma-glutamylcysteinyltransferase</fullName>
        <ecNumber evidence="1">2.3.2.15</ecNumber>
    </recommendedName>
</protein>
<dbReference type="InterPro" id="IPR040409">
    <property type="entry name" value="PCS-like"/>
</dbReference>
<dbReference type="GO" id="GO:0010273">
    <property type="term" value="P:detoxification of copper ion"/>
    <property type="evidence" value="ECO:0007669"/>
    <property type="project" value="TreeGrafter"/>
</dbReference>
<dbReference type="Proteomes" id="UP000596660">
    <property type="component" value="Unplaced"/>
</dbReference>
<feature type="domain" description="Peptidase C83" evidence="6">
    <location>
        <begin position="1"/>
        <end position="185"/>
    </location>
</feature>